<keyword evidence="4 7" id="KW-1133">Transmembrane helix</keyword>
<keyword evidence="5 7" id="KW-0472">Membrane</keyword>
<dbReference type="Proteomes" id="UP000054387">
    <property type="component" value="Unassembled WGS sequence"/>
</dbReference>
<evidence type="ECO:0000256" key="5">
    <source>
        <dbReference type="ARBA" id="ARBA00023136"/>
    </source>
</evidence>
<evidence type="ECO:0000313" key="9">
    <source>
        <dbReference type="Proteomes" id="UP000054387"/>
    </source>
</evidence>
<feature type="region of interest" description="Disordered" evidence="6">
    <location>
        <begin position="315"/>
        <end position="340"/>
    </location>
</feature>
<evidence type="ECO:0000313" key="8">
    <source>
        <dbReference type="EMBL" id="KTG09284.1"/>
    </source>
</evidence>
<dbReference type="OrthoDB" id="11310at2157"/>
<feature type="transmembrane region" description="Helical" evidence="7">
    <location>
        <begin position="262"/>
        <end position="279"/>
    </location>
</feature>
<organism evidence="8 9">
    <name type="scientific">Haloprofundus marisrubri</name>
    <dbReference type="NCBI Taxonomy" id="1514971"/>
    <lineage>
        <taxon>Archaea</taxon>
        <taxon>Methanobacteriati</taxon>
        <taxon>Methanobacteriota</taxon>
        <taxon>Stenosarchaea group</taxon>
        <taxon>Halobacteria</taxon>
        <taxon>Halobacteriales</taxon>
        <taxon>Haloferacaceae</taxon>
        <taxon>Haloprofundus</taxon>
    </lineage>
</organism>
<dbReference type="InterPro" id="IPR001626">
    <property type="entry name" value="ABC_TroCD"/>
</dbReference>
<comment type="subcellular location">
    <subcellularLocation>
        <location evidence="1">Membrane</location>
        <topology evidence="1">Multi-pass membrane protein</topology>
    </subcellularLocation>
</comment>
<dbReference type="Pfam" id="PF00950">
    <property type="entry name" value="ABC-3"/>
    <property type="match status" value="1"/>
</dbReference>
<dbReference type="RefSeq" id="WP_058582436.1">
    <property type="nucleotide sequence ID" value="NZ_LOPU01000029.1"/>
</dbReference>
<gene>
    <name evidence="8" type="ORF">AUR64_15985</name>
</gene>
<dbReference type="EMBL" id="LOPU01000029">
    <property type="protein sequence ID" value="KTG09284.1"/>
    <property type="molecule type" value="Genomic_DNA"/>
</dbReference>
<dbReference type="InterPro" id="IPR037294">
    <property type="entry name" value="ABC_BtuC-like"/>
</dbReference>
<feature type="transmembrane region" description="Helical" evidence="7">
    <location>
        <begin position="176"/>
        <end position="194"/>
    </location>
</feature>
<dbReference type="PANTHER" id="PTHR30477">
    <property type="entry name" value="ABC-TRANSPORTER METAL-BINDING PROTEIN"/>
    <property type="match status" value="1"/>
</dbReference>
<evidence type="ECO:0000256" key="6">
    <source>
        <dbReference type="SAM" id="MobiDB-lite"/>
    </source>
</evidence>
<keyword evidence="3 7" id="KW-0812">Transmembrane</keyword>
<feature type="transmembrane region" description="Helical" evidence="7">
    <location>
        <begin position="79"/>
        <end position="97"/>
    </location>
</feature>
<dbReference type="GO" id="GO:0055085">
    <property type="term" value="P:transmembrane transport"/>
    <property type="evidence" value="ECO:0007669"/>
    <property type="project" value="InterPro"/>
</dbReference>
<evidence type="ECO:0000256" key="2">
    <source>
        <dbReference type="ARBA" id="ARBA00008034"/>
    </source>
</evidence>
<keyword evidence="9" id="KW-1185">Reference proteome</keyword>
<sequence length="340" mass="35032">MTDSALFPTASLLFLNFVDQLVRLLGDGMCAATRPLGVEILCYQFMQQAFVAGLCVGVVAPLVGSFLVHREMAFIGDTLAHTAFAGVAIGLFLGSAFEFGVSPYVTALIVAVLSALLIEFIADYTDAYGDVSMAIVLSGGFALGTVIISLTDGGIAVGISQYLFGSLSTVTLENTSILLVLSAVVVGVVALTYKQLLFVTFDETAARVARLNVSLYNRLMVVLTAVVVVAAMQIMGVILVAAMLVVPVAAAAQVARSFRESVLAAVVVGELAVLLGLVASYQYGVAAGGAIVLVAIGLYAASIVADKAIPRRSKMGETAATDGGSEISSTENSGNGRNAN</sequence>
<feature type="compositionally biased region" description="Polar residues" evidence="6">
    <location>
        <begin position="326"/>
        <end position="340"/>
    </location>
</feature>
<dbReference type="STRING" id="1514971.AUR64_15985"/>
<evidence type="ECO:0000256" key="3">
    <source>
        <dbReference type="ARBA" id="ARBA00022692"/>
    </source>
</evidence>
<feature type="transmembrane region" description="Helical" evidence="7">
    <location>
        <begin position="285"/>
        <end position="305"/>
    </location>
</feature>
<comment type="similarity">
    <text evidence="2">Belongs to the ABC-3 integral membrane protein family.</text>
</comment>
<reference evidence="8 9" key="1">
    <citation type="submission" date="2015-12" db="EMBL/GenBank/DDBJ databases">
        <title>Haloprofundus marisrubri gen. nov., sp. nov., an extremely halophilic archaeon isolated from the Discovery deep brine-seawater interface in the Red Sea.</title>
        <authorList>
            <person name="Zhang G."/>
            <person name="Stingl U."/>
            <person name="Rashid M."/>
        </authorList>
    </citation>
    <scope>NUCLEOTIDE SEQUENCE [LARGE SCALE GENOMIC DNA]</scope>
    <source>
        <strain evidence="8 9">SB9</strain>
    </source>
</reference>
<dbReference type="GO" id="GO:0043190">
    <property type="term" value="C:ATP-binding cassette (ABC) transporter complex"/>
    <property type="evidence" value="ECO:0007669"/>
    <property type="project" value="InterPro"/>
</dbReference>
<dbReference type="PANTHER" id="PTHR30477:SF0">
    <property type="entry name" value="METAL TRANSPORT SYSTEM MEMBRANE PROTEIN TM_0125-RELATED"/>
    <property type="match status" value="1"/>
</dbReference>
<feature type="transmembrane region" description="Helical" evidence="7">
    <location>
        <begin position="134"/>
        <end position="164"/>
    </location>
</feature>
<name>A0A0W1R8J4_9EURY</name>
<dbReference type="AlphaFoldDB" id="A0A0W1R8J4"/>
<evidence type="ECO:0000256" key="7">
    <source>
        <dbReference type="SAM" id="Phobius"/>
    </source>
</evidence>
<evidence type="ECO:0000256" key="1">
    <source>
        <dbReference type="ARBA" id="ARBA00004141"/>
    </source>
</evidence>
<evidence type="ECO:0000256" key="4">
    <source>
        <dbReference type="ARBA" id="ARBA00022989"/>
    </source>
</evidence>
<proteinExistence type="inferred from homology"/>
<feature type="transmembrane region" description="Helical" evidence="7">
    <location>
        <begin position="215"/>
        <end position="232"/>
    </location>
</feature>
<accession>A0A0W1R8J4</accession>
<dbReference type="Gene3D" id="1.10.3470.10">
    <property type="entry name" value="ABC transporter involved in vitamin B12 uptake, BtuC"/>
    <property type="match status" value="1"/>
</dbReference>
<comment type="caution">
    <text evidence="8">The sequence shown here is derived from an EMBL/GenBank/DDBJ whole genome shotgun (WGS) entry which is preliminary data.</text>
</comment>
<feature type="transmembrane region" description="Helical" evidence="7">
    <location>
        <begin position="103"/>
        <end position="122"/>
    </location>
</feature>
<protein>
    <submittedName>
        <fullName evidence="8">ABC transporter permease</fullName>
    </submittedName>
</protein>
<dbReference type="SUPFAM" id="SSF81345">
    <property type="entry name" value="ABC transporter involved in vitamin B12 uptake, BtuC"/>
    <property type="match status" value="1"/>
</dbReference>
<feature type="transmembrane region" description="Helical" evidence="7">
    <location>
        <begin position="48"/>
        <end position="67"/>
    </location>
</feature>